<dbReference type="EMBL" id="HBKR01031391">
    <property type="protein sequence ID" value="CAE2327345.1"/>
    <property type="molecule type" value="Transcribed_RNA"/>
</dbReference>
<keyword evidence="2 4" id="KW-0175">Coiled coil</keyword>
<feature type="compositionally biased region" description="Basic and acidic residues" evidence="5">
    <location>
        <begin position="471"/>
        <end position="497"/>
    </location>
</feature>
<dbReference type="InterPro" id="IPR016024">
    <property type="entry name" value="ARM-type_fold"/>
</dbReference>
<protein>
    <recommendedName>
        <fullName evidence="9">FH2 domain-containing protein</fullName>
    </recommendedName>
</protein>
<dbReference type="Gene3D" id="1.20.58.2220">
    <property type="entry name" value="Formin, FH2 domain"/>
    <property type="match status" value="1"/>
</dbReference>
<feature type="compositionally biased region" description="Gly residues" evidence="5">
    <location>
        <begin position="692"/>
        <end position="707"/>
    </location>
</feature>
<feature type="region of interest" description="Disordered" evidence="5">
    <location>
        <begin position="471"/>
        <end position="509"/>
    </location>
</feature>
<feature type="region of interest" description="Disordered" evidence="5">
    <location>
        <begin position="1060"/>
        <end position="1100"/>
    </location>
</feature>
<name>A0A7S4P918_9EUKA</name>
<dbReference type="InterPro" id="IPR014768">
    <property type="entry name" value="GBD/FH3_dom"/>
</dbReference>
<feature type="compositionally biased region" description="Pro residues" evidence="5">
    <location>
        <begin position="572"/>
        <end position="582"/>
    </location>
</feature>
<organism evidence="8">
    <name type="scientific">Paramoeba aestuarina</name>
    <dbReference type="NCBI Taxonomy" id="180227"/>
    <lineage>
        <taxon>Eukaryota</taxon>
        <taxon>Amoebozoa</taxon>
        <taxon>Discosea</taxon>
        <taxon>Flabellinia</taxon>
        <taxon>Dactylopodida</taxon>
        <taxon>Paramoebidae</taxon>
        <taxon>Paramoeba</taxon>
    </lineage>
</organism>
<feature type="region of interest" description="Disordered" evidence="5">
    <location>
        <begin position="691"/>
        <end position="715"/>
    </location>
</feature>
<sequence>MAPPKKGKSAMPPKEEVERLFDLLTQQMGVKGEKKAQMMMMPLENKWLLIKQSKVTDQKQTNPADYVTLLKGTVSAKEMEGMSVEMASKPVPWLVEFVNKGGVPPLFQQLTTVLSKPEKVEADVKLLGNFVSCVRGLMNGSEEAIKTVNESKGATLALIKCLDYIPSKAHRNIWELLTALCYISDNSHVQLADALGKVYKPVDGKKKTSGIKKIKWFLEKGENSSKGIVMSLVNGLVNKCNYLDDRIEMRKNIGIDAELIGKLEKINHERLTHQLVIFKEELEADMEELNEVGSGEKECKANMIQLLEAIKVKDSFTTFRSMIAHMELIRQDDKIGVDSFHVLDAMVQAAAHAEYHGDVGQFAKEISDHALSELGYASQTEGMDLNAELKEKSKTIAKLEEQRAKDEAALADAKKVARQAKEQNTKLLEDTNELRQRLEAGGGGAAPPAAGGADPEKVKALEASIADLKQKLSDSETKAKEAETKAKEAETKAKEAEVTAALPPVTDDNKELLEMIESLRKNLAESKVESDAAKKEVEELKAKVAAGGAPAEGGAPPPPPPGGAPGAEGGGAPPPPPPPGGPPGAEGSGPPPPPPPPGGAPGGPPPPPPPPGGGGPPPPPGAGPPGPPKRPAKKKVAPPVKMKAFNWTKIADAKIDGTIWENVNDDRVDLDVDQLTSLFCAAKPKPAVVEGAEGGAGGGPSGGGPAGGEKKQKKQAASVLDFQRSNNINILVKRFKRTPEEMKKAISTCDPEVMVADNIRALLKVVPTPEEVEMINEYPNPSELGPAEQFLRALGSIPRLEARLKALLIKDGFEKRAAAVEEQMNILEKAIEEVRDSKKLTEFLTFVLKVGNFMNGTGARGGAYGFKLNDLVKLGDTKSHDNKTTLLAYIIEYFEKKKPEMLKLAEDFPSIQDGSRESLNEVIKDCNQLEGDRNFSKNQLKEDERDQFSKVISAFLEEADSVLKNLTARKTSIEQKFKNLKKAFGEQPAIDTHEFFEALVKFLALYGTTYETILRKRKSEADREKRAAKQAEMAAKKGAAGGAAGGGDLGAVDKVLLQAEQGTRVQRNKRPPGPGMPGMGGPMAMGGFDPAALRANLKKT</sequence>
<evidence type="ECO:0000259" key="7">
    <source>
        <dbReference type="PROSITE" id="PS51444"/>
    </source>
</evidence>
<dbReference type="InterPro" id="IPR042201">
    <property type="entry name" value="FH2_Formin_sf"/>
</dbReference>
<feature type="coiled-coil region" evidence="4">
    <location>
        <begin position="810"/>
        <end position="840"/>
    </location>
</feature>
<evidence type="ECO:0008006" key="9">
    <source>
        <dbReference type="Google" id="ProtNLM"/>
    </source>
</evidence>
<dbReference type="Pfam" id="PF06367">
    <property type="entry name" value="Drf_FH3"/>
    <property type="match status" value="1"/>
</dbReference>
<dbReference type="SMART" id="SM01140">
    <property type="entry name" value="Drf_GBD"/>
    <property type="match status" value="1"/>
</dbReference>
<dbReference type="AlphaFoldDB" id="A0A7S4P918"/>
<gene>
    <name evidence="8" type="ORF">NAES01612_LOCUS20645</name>
</gene>
<feature type="coiled-coil region" evidence="4">
    <location>
        <begin position="926"/>
        <end position="983"/>
    </location>
</feature>
<dbReference type="Pfam" id="PF02181">
    <property type="entry name" value="FH2"/>
    <property type="match status" value="1"/>
</dbReference>
<comment type="similarity">
    <text evidence="1">Belongs to the formin homology family. Diaphanous subfamily.</text>
</comment>
<evidence type="ECO:0000256" key="1">
    <source>
        <dbReference type="ARBA" id="ARBA00008214"/>
    </source>
</evidence>
<evidence type="ECO:0000313" key="8">
    <source>
        <dbReference type="EMBL" id="CAE2327345.1"/>
    </source>
</evidence>
<feature type="compositionally biased region" description="Low complexity" evidence="5">
    <location>
        <begin position="543"/>
        <end position="554"/>
    </location>
</feature>
<feature type="compositionally biased region" description="Basic and acidic residues" evidence="5">
    <location>
        <begin position="523"/>
        <end position="542"/>
    </location>
</feature>
<dbReference type="PROSITE" id="PS51232">
    <property type="entry name" value="GBD_FH3"/>
    <property type="match status" value="1"/>
</dbReference>
<dbReference type="InterPro" id="IPR010473">
    <property type="entry name" value="GTPase-bd"/>
</dbReference>
<feature type="domain" description="GBD/FH3" evidence="6">
    <location>
        <begin position="9"/>
        <end position="358"/>
    </location>
</feature>
<dbReference type="PROSITE" id="PS51444">
    <property type="entry name" value="FH2"/>
    <property type="match status" value="1"/>
</dbReference>
<reference evidence="8" key="1">
    <citation type="submission" date="2021-01" db="EMBL/GenBank/DDBJ databases">
        <authorList>
            <person name="Corre E."/>
            <person name="Pelletier E."/>
            <person name="Niang G."/>
            <person name="Scheremetjew M."/>
            <person name="Finn R."/>
            <person name="Kale V."/>
            <person name="Holt S."/>
            <person name="Cochrane G."/>
            <person name="Meng A."/>
            <person name="Brown T."/>
            <person name="Cohen L."/>
        </authorList>
    </citation>
    <scope>NUCLEOTIDE SEQUENCE</scope>
    <source>
        <strain evidence="8">SoJaBio B1-5/56/2</strain>
    </source>
</reference>
<feature type="compositionally biased region" description="Pro residues" evidence="5">
    <location>
        <begin position="589"/>
        <end position="629"/>
    </location>
</feature>
<dbReference type="InterPro" id="IPR010472">
    <property type="entry name" value="FH3_dom"/>
</dbReference>
<dbReference type="GO" id="GO:0031267">
    <property type="term" value="F:small GTPase binding"/>
    <property type="evidence" value="ECO:0007669"/>
    <property type="project" value="InterPro"/>
</dbReference>
<dbReference type="SUPFAM" id="SSF48371">
    <property type="entry name" value="ARM repeat"/>
    <property type="match status" value="1"/>
</dbReference>
<dbReference type="InterPro" id="IPR015425">
    <property type="entry name" value="FH2_Formin"/>
</dbReference>
<feature type="region of interest" description="Disordered" evidence="5">
    <location>
        <begin position="523"/>
        <end position="640"/>
    </location>
</feature>
<keyword evidence="3" id="KW-0009">Actin-binding</keyword>
<dbReference type="GO" id="GO:0003779">
    <property type="term" value="F:actin binding"/>
    <property type="evidence" value="ECO:0007669"/>
    <property type="project" value="UniProtKB-KW"/>
</dbReference>
<evidence type="ECO:0000256" key="4">
    <source>
        <dbReference type="SAM" id="Coils"/>
    </source>
</evidence>
<feature type="domain" description="FH2" evidence="7">
    <location>
        <begin position="632"/>
        <end position="1032"/>
    </location>
</feature>
<dbReference type="PANTHER" id="PTHR45725">
    <property type="entry name" value="FORMIN HOMOLOGY 2 FAMILY MEMBER"/>
    <property type="match status" value="1"/>
</dbReference>
<dbReference type="Gene3D" id="1.25.10.10">
    <property type="entry name" value="Leucine-rich Repeat Variant"/>
    <property type="match status" value="1"/>
</dbReference>
<dbReference type="GO" id="GO:0045010">
    <property type="term" value="P:actin nucleation"/>
    <property type="evidence" value="ECO:0007669"/>
    <property type="project" value="UniProtKB-ARBA"/>
</dbReference>
<evidence type="ECO:0000256" key="2">
    <source>
        <dbReference type="ARBA" id="ARBA00023054"/>
    </source>
</evidence>
<dbReference type="InterPro" id="IPR051425">
    <property type="entry name" value="Formin_Homology"/>
</dbReference>
<evidence type="ECO:0000256" key="5">
    <source>
        <dbReference type="SAM" id="MobiDB-lite"/>
    </source>
</evidence>
<dbReference type="SUPFAM" id="SSF101447">
    <property type="entry name" value="Formin homology 2 domain (FH2 domain)"/>
    <property type="match status" value="1"/>
</dbReference>
<dbReference type="InterPro" id="IPR011989">
    <property type="entry name" value="ARM-like"/>
</dbReference>
<dbReference type="Pfam" id="PF06371">
    <property type="entry name" value="Drf_GBD"/>
    <property type="match status" value="1"/>
</dbReference>
<proteinExistence type="inferred from homology"/>
<dbReference type="SMART" id="SM00498">
    <property type="entry name" value="FH2"/>
    <property type="match status" value="1"/>
</dbReference>
<evidence type="ECO:0000259" key="6">
    <source>
        <dbReference type="PROSITE" id="PS51232"/>
    </source>
</evidence>
<dbReference type="SMART" id="SM01139">
    <property type="entry name" value="Drf_FH3"/>
    <property type="match status" value="1"/>
</dbReference>
<accession>A0A7S4P918</accession>
<dbReference type="PANTHER" id="PTHR45725:SF1">
    <property type="entry name" value="DISHEVELLED ASSOCIATED ACTIVATOR OF MORPHOGENESIS, ISOFORM D"/>
    <property type="match status" value="1"/>
</dbReference>
<evidence type="ECO:0000256" key="3">
    <source>
        <dbReference type="ARBA" id="ARBA00023203"/>
    </source>
</evidence>